<keyword evidence="5" id="KW-1185">Reference proteome</keyword>
<dbReference type="AlphaFoldDB" id="A0A4Q2M7K8"/>
<reference evidence="4 5" key="1">
    <citation type="submission" date="2019-01" db="EMBL/GenBank/DDBJ databases">
        <title>Agromyces.</title>
        <authorList>
            <person name="Li J."/>
        </authorList>
    </citation>
    <scope>NUCLEOTIDE SEQUENCE [LARGE SCALE GENOMIC DNA]</scope>
    <source>
        <strain evidence="4 5">DSM 23870</strain>
    </source>
</reference>
<gene>
    <name evidence="3" type="ORF">BJ972_002379</name>
    <name evidence="4" type="ORF">ESP50_01875</name>
</gene>
<keyword evidence="2" id="KW-0732">Signal</keyword>
<evidence type="ECO:0000313" key="3">
    <source>
        <dbReference type="EMBL" id="NYD67860.1"/>
    </source>
</evidence>
<dbReference type="OrthoDB" id="5060810at2"/>
<sequence>MKRRIAAAALLVLSALALPTAAAAAEYDDAIALSWTGSSFASELVGPLYPSPVAVPGDTGDSSFLVRNDGPSAGQLTVEVVDVELARDPADPFYADFLLAGQPVIDLYERDTLIETRTIERGEVVRVSVPFEFPADVTTGNTRDGEVRVAFDVRLTLRGDTPPTPGGQIPVTGFEAEHLATIAGVVIAAGILTVGIVAIRRRKPPLDGRRPRR</sequence>
<reference evidence="3 6" key="2">
    <citation type="submission" date="2020-07" db="EMBL/GenBank/DDBJ databases">
        <title>Sequencing the genomes of 1000 actinobacteria strains.</title>
        <authorList>
            <person name="Klenk H.-P."/>
        </authorList>
    </citation>
    <scope>NUCLEOTIDE SEQUENCE [LARGE SCALE GENOMIC DNA]</scope>
    <source>
        <strain evidence="3 6">DSM 23870</strain>
    </source>
</reference>
<protein>
    <recommendedName>
        <fullName evidence="7">LPXTG cell wall anchor domain-containing protein</fullName>
    </recommendedName>
</protein>
<dbReference type="RefSeq" id="WP_129172232.1">
    <property type="nucleotide sequence ID" value="NZ_JACCBI010000001.1"/>
</dbReference>
<evidence type="ECO:0008006" key="7">
    <source>
        <dbReference type="Google" id="ProtNLM"/>
    </source>
</evidence>
<evidence type="ECO:0000313" key="4">
    <source>
        <dbReference type="EMBL" id="RXZ87968.1"/>
    </source>
</evidence>
<evidence type="ECO:0000313" key="5">
    <source>
        <dbReference type="Proteomes" id="UP000292686"/>
    </source>
</evidence>
<dbReference type="EMBL" id="SDPM01000001">
    <property type="protein sequence ID" value="RXZ87968.1"/>
    <property type="molecule type" value="Genomic_DNA"/>
</dbReference>
<dbReference type="Proteomes" id="UP000581087">
    <property type="component" value="Unassembled WGS sequence"/>
</dbReference>
<feature type="chain" id="PRO_5036119120" description="LPXTG cell wall anchor domain-containing protein" evidence="2">
    <location>
        <begin position="25"/>
        <end position="213"/>
    </location>
</feature>
<dbReference type="EMBL" id="JACCBI010000001">
    <property type="protein sequence ID" value="NYD67860.1"/>
    <property type="molecule type" value="Genomic_DNA"/>
</dbReference>
<dbReference type="Proteomes" id="UP000292686">
    <property type="component" value="Unassembled WGS sequence"/>
</dbReference>
<proteinExistence type="predicted"/>
<keyword evidence="1" id="KW-0472">Membrane</keyword>
<keyword evidence="1" id="KW-1133">Transmembrane helix</keyword>
<comment type="caution">
    <text evidence="4">The sequence shown here is derived from an EMBL/GenBank/DDBJ whole genome shotgun (WGS) entry which is preliminary data.</text>
</comment>
<evidence type="ECO:0000256" key="2">
    <source>
        <dbReference type="SAM" id="SignalP"/>
    </source>
</evidence>
<name>A0A4Q2M7K8_9MICO</name>
<feature type="signal peptide" evidence="2">
    <location>
        <begin position="1"/>
        <end position="24"/>
    </location>
</feature>
<evidence type="ECO:0000256" key="1">
    <source>
        <dbReference type="SAM" id="Phobius"/>
    </source>
</evidence>
<accession>A0A4Q2M7K8</accession>
<organism evidence="4 5">
    <name type="scientific">Agromyces atrinae</name>
    <dbReference type="NCBI Taxonomy" id="592376"/>
    <lineage>
        <taxon>Bacteria</taxon>
        <taxon>Bacillati</taxon>
        <taxon>Actinomycetota</taxon>
        <taxon>Actinomycetes</taxon>
        <taxon>Micrococcales</taxon>
        <taxon>Microbacteriaceae</taxon>
        <taxon>Agromyces</taxon>
    </lineage>
</organism>
<keyword evidence="1" id="KW-0812">Transmembrane</keyword>
<evidence type="ECO:0000313" key="6">
    <source>
        <dbReference type="Proteomes" id="UP000581087"/>
    </source>
</evidence>
<feature type="transmembrane region" description="Helical" evidence="1">
    <location>
        <begin position="179"/>
        <end position="199"/>
    </location>
</feature>